<sequence length="127" mass="14051">MTDKRRCQCRVTKLPREQQIKVALSRRTYKKKKSRKIKEVATQTCHKHKSLKDAKQINTNLSRVCASICVSPKFWRLECISTAAAAATFSAAGVSSQQSAVGSQLATASSIHFTPVGSHSRAWECVD</sequence>
<proteinExistence type="predicted"/>
<dbReference type="EMBL" id="CH940662">
    <property type="protein sequence ID" value="KRF78460.1"/>
    <property type="molecule type" value="Genomic_DNA"/>
</dbReference>
<name>A0A0Q9W017_DROVI</name>
<keyword evidence="2" id="KW-1185">Reference proteome</keyword>
<dbReference type="Proteomes" id="UP000008792">
    <property type="component" value="Unassembled WGS sequence"/>
</dbReference>
<accession>A0A0Q9W017</accession>
<evidence type="ECO:0000313" key="2">
    <source>
        <dbReference type="Proteomes" id="UP000008792"/>
    </source>
</evidence>
<gene>
    <name evidence="1" type="primary">Dvir\GJ25870</name>
    <name evidence="1" type="ORF">Dvir_GJ25870</name>
</gene>
<organism evidence="1 2">
    <name type="scientific">Drosophila virilis</name>
    <name type="common">Fruit fly</name>
    <dbReference type="NCBI Taxonomy" id="7244"/>
    <lineage>
        <taxon>Eukaryota</taxon>
        <taxon>Metazoa</taxon>
        <taxon>Ecdysozoa</taxon>
        <taxon>Arthropoda</taxon>
        <taxon>Hexapoda</taxon>
        <taxon>Insecta</taxon>
        <taxon>Pterygota</taxon>
        <taxon>Neoptera</taxon>
        <taxon>Endopterygota</taxon>
        <taxon>Diptera</taxon>
        <taxon>Brachycera</taxon>
        <taxon>Muscomorpha</taxon>
        <taxon>Ephydroidea</taxon>
        <taxon>Drosophilidae</taxon>
        <taxon>Drosophila</taxon>
    </lineage>
</organism>
<evidence type="ECO:0000313" key="1">
    <source>
        <dbReference type="EMBL" id="KRF78460.1"/>
    </source>
</evidence>
<reference evidence="1 2" key="1">
    <citation type="journal article" date="2007" name="Nature">
        <title>Evolution of genes and genomes on the Drosophila phylogeny.</title>
        <authorList>
            <consortium name="Drosophila 12 Genomes Consortium"/>
            <person name="Clark A.G."/>
            <person name="Eisen M.B."/>
            <person name="Smith D.R."/>
            <person name="Bergman C.M."/>
            <person name="Oliver B."/>
            <person name="Markow T.A."/>
            <person name="Kaufman T.C."/>
            <person name="Kellis M."/>
            <person name="Gelbart W."/>
            <person name="Iyer V.N."/>
            <person name="Pollard D.A."/>
            <person name="Sackton T.B."/>
            <person name="Larracuente A.M."/>
            <person name="Singh N.D."/>
            <person name="Abad J.P."/>
            <person name="Abt D.N."/>
            <person name="Adryan B."/>
            <person name="Aguade M."/>
            <person name="Akashi H."/>
            <person name="Anderson W.W."/>
            <person name="Aquadro C.F."/>
            <person name="Ardell D.H."/>
            <person name="Arguello R."/>
            <person name="Artieri C.G."/>
            <person name="Barbash D.A."/>
            <person name="Barker D."/>
            <person name="Barsanti P."/>
            <person name="Batterham P."/>
            <person name="Batzoglou S."/>
            <person name="Begun D."/>
            <person name="Bhutkar A."/>
            <person name="Blanco E."/>
            <person name="Bosak S.A."/>
            <person name="Bradley R.K."/>
            <person name="Brand A.D."/>
            <person name="Brent M.R."/>
            <person name="Brooks A.N."/>
            <person name="Brown R.H."/>
            <person name="Butlin R.K."/>
            <person name="Caggese C."/>
            <person name="Calvi B.R."/>
            <person name="Bernardo de Carvalho A."/>
            <person name="Caspi A."/>
            <person name="Castrezana S."/>
            <person name="Celniker S.E."/>
            <person name="Chang J.L."/>
            <person name="Chapple C."/>
            <person name="Chatterji S."/>
            <person name="Chinwalla A."/>
            <person name="Civetta A."/>
            <person name="Clifton S.W."/>
            <person name="Comeron J.M."/>
            <person name="Costello J.C."/>
            <person name="Coyne J.A."/>
            <person name="Daub J."/>
            <person name="David R.G."/>
            <person name="Delcher A.L."/>
            <person name="Delehaunty K."/>
            <person name="Do C.B."/>
            <person name="Ebling H."/>
            <person name="Edwards K."/>
            <person name="Eickbush T."/>
            <person name="Evans J.D."/>
            <person name="Filipski A."/>
            <person name="Findeiss S."/>
            <person name="Freyhult E."/>
            <person name="Fulton L."/>
            <person name="Fulton R."/>
            <person name="Garcia A.C."/>
            <person name="Gardiner A."/>
            <person name="Garfield D.A."/>
            <person name="Garvin B.E."/>
            <person name="Gibson G."/>
            <person name="Gilbert D."/>
            <person name="Gnerre S."/>
            <person name="Godfrey J."/>
            <person name="Good R."/>
            <person name="Gotea V."/>
            <person name="Gravely B."/>
            <person name="Greenberg A.J."/>
            <person name="Griffiths-Jones S."/>
            <person name="Gross S."/>
            <person name="Guigo R."/>
            <person name="Gustafson E.A."/>
            <person name="Haerty W."/>
            <person name="Hahn M.W."/>
            <person name="Halligan D.L."/>
            <person name="Halpern A.L."/>
            <person name="Halter G.M."/>
            <person name="Han M.V."/>
            <person name="Heger A."/>
            <person name="Hillier L."/>
            <person name="Hinrichs A.S."/>
            <person name="Holmes I."/>
            <person name="Hoskins R.A."/>
            <person name="Hubisz M.J."/>
            <person name="Hultmark D."/>
            <person name="Huntley M.A."/>
            <person name="Jaffe D.B."/>
            <person name="Jagadeeshan S."/>
            <person name="Jeck W.R."/>
            <person name="Johnson J."/>
            <person name="Jones C.D."/>
            <person name="Jordan W.C."/>
            <person name="Karpen G.H."/>
            <person name="Kataoka E."/>
            <person name="Keightley P.D."/>
            <person name="Kheradpour P."/>
            <person name="Kirkness E.F."/>
            <person name="Koerich L.B."/>
            <person name="Kristiansen K."/>
            <person name="Kudrna D."/>
            <person name="Kulathinal R.J."/>
            <person name="Kumar S."/>
            <person name="Kwok R."/>
            <person name="Lander E."/>
            <person name="Langley C.H."/>
            <person name="Lapoint R."/>
            <person name="Lazzaro B.P."/>
            <person name="Lee S.J."/>
            <person name="Levesque L."/>
            <person name="Li R."/>
            <person name="Lin C.F."/>
            <person name="Lin M.F."/>
            <person name="Lindblad-Toh K."/>
            <person name="Llopart A."/>
            <person name="Long M."/>
            <person name="Low L."/>
            <person name="Lozovsky E."/>
            <person name="Lu J."/>
            <person name="Luo M."/>
            <person name="Machado C.A."/>
            <person name="Makalowski W."/>
            <person name="Marzo M."/>
            <person name="Matsuda M."/>
            <person name="Matzkin L."/>
            <person name="McAllister B."/>
            <person name="McBride C.S."/>
            <person name="McKernan B."/>
            <person name="McKernan K."/>
            <person name="Mendez-Lago M."/>
            <person name="Minx P."/>
            <person name="Mollenhauer M.U."/>
            <person name="Montooth K."/>
            <person name="Mount S.M."/>
            <person name="Mu X."/>
            <person name="Myers E."/>
            <person name="Negre B."/>
            <person name="Newfeld S."/>
            <person name="Nielsen R."/>
            <person name="Noor M.A."/>
            <person name="O'Grady P."/>
            <person name="Pachter L."/>
            <person name="Papaceit M."/>
            <person name="Parisi M.J."/>
            <person name="Parisi M."/>
            <person name="Parts L."/>
            <person name="Pedersen J.S."/>
            <person name="Pesole G."/>
            <person name="Phillippy A.M."/>
            <person name="Ponting C.P."/>
            <person name="Pop M."/>
            <person name="Porcelli D."/>
            <person name="Powell J.R."/>
            <person name="Prohaska S."/>
            <person name="Pruitt K."/>
            <person name="Puig M."/>
            <person name="Quesneville H."/>
            <person name="Ram K.R."/>
            <person name="Rand D."/>
            <person name="Rasmussen M.D."/>
            <person name="Reed L.K."/>
            <person name="Reenan R."/>
            <person name="Reily A."/>
            <person name="Remington K.A."/>
            <person name="Rieger T.T."/>
            <person name="Ritchie M.G."/>
            <person name="Robin C."/>
            <person name="Rogers Y.H."/>
            <person name="Rohde C."/>
            <person name="Rozas J."/>
            <person name="Rubenfield M.J."/>
            <person name="Ruiz A."/>
            <person name="Russo S."/>
            <person name="Salzberg S.L."/>
            <person name="Sanchez-Gracia A."/>
            <person name="Saranga D.J."/>
            <person name="Sato H."/>
            <person name="Schaeffer S.W."/>
            <person name="Schatz M.C."/>
            <person name="Schlenke T."/>
            <person name="Schwartz R."/>
            <person name="Segarra C."/>
            <person name="Singh R.S."/>
            <person name="Sirot L."/>
            <person name="Sirota M."/>
            <person name="Sisneros N.B."/>
            <person name="Smith C.D."/>
            <person name="Smith T.F."/>
            <person name="Spieth J."/>
            <person name="Stage D.E."/>
            <person name="Stark A."/>
            <person name="Stephan W."/>
            <person name="Strausberg R.L."/>
            <person name="Strempel S."/>
            <person name="Sturgill D."/>
            <person name="Sutton G."/>
            <person name="Sutton G.G."/>
            <person name="Tao W."/>
            <person name="Teichmann S."/>
            <person name="Tobari Y.N."/>
            <person name="Tomimura Y."/>
            <person name="Tsolas J.M."/>
            <person name="Valente V.L."/>
            <person name="Venter E."/>
            <person name="Venter J.C."/>
            <person name="Vicario S."/>
            <person name="Vieira F.G."/>
            <person name="Vilella A.J."/>
            <person name="Villasante A."/>
            <person name="Walenz B."/>
            <person name="Wang J."/>
            <person name="Wasserman M."/>
            <person name="Watts T."/>
            <person name="Wilson D."/>
            <person name="Wilson R.K."/>
            <person name="Wing R.A."/>
            <person name="Wolfner M.F."/>
            <person name="Wong A."/>
            <person name="Wong G.K."/>
            <person name="Wu C.I."/>
            <person name="Wu G."/>
            <person name="Yamamoto D."/>
            <person name="Yang H.P."/>
            <person name="Yang S.P."/>
            <person name="Yorke J.A."/>
            <person name="Yoshida K."/>
            <person name="Zdobnov E."/>
            <person name="Zhang P."/>
            <person name="Zhang Y."/>
            <person name="Zimin A.V."/>
            <person name="Baldwin J."/>
            <person name="Abdouelleil A."/>
            <person name="Abdulkadir J."/>
            <person name="Abebe A."/>
            <person name="Abera B."/>
            <person name="Abreu J."/>
            <person name="Acer S.C."/>
            <person name="Aftuck L."/>
            <person name="Alexander A."/>
            <person name="An P."/>
            <person name="Anderson E."/>
            <person name="Anderson S."/>
            <person name="Arachi H."/>
            <person name="Azer M."/>
            <person name="Bachantsang P."/>
            <person name="Barry A."/>
            <person name="Bayul T."/>
            <person name="Berlin A."/>
            <person name="Bessette D."/>
            <person name="Bloom T."/>
            <person name="Blye J."/>
            <person name="Boguslavskiy L."/>
            <person name="Bonnet C."/>
            <person name="Boukhgalter B."/>
            <person name="Bourzgui I."/>
            <person name="Brown A."/>
            <person name="Cahill P."/>
            <person name="Channer S."/>
            <person name="Cheshatsang Y."/>
            <person name="Chuda L."/>
            <person name="Citroen M."/>
            <person name="Collymore A."/>
            <person name="Cooke P."/>
            <person name="Costello M."/>
            <person name="D'Aco K."/>
            <person name="Daza R."/>
            <person name="De Haan G."/>
            <person name="DeGray S."/>
            <person name="DeMaso C."/>
            <person name="Dhargay N."/>
            <person name="Dooley K."/>
            <person name="Dooley E."/>
            <person name="Doricent M."/>
            <person name="Dorje P."/>
            <person name="Dorjee K."/>
            <person name="Dupes A."/>
            <person name="Elong R."/>
            <person name="Falk J."/>
            <person name="Farina A."/>
            <person name="Faro S."/>
            <person name="Ferguson D."/>
            <person name="Fisher S."/>
            <person name="Foley C.D."/>
            <person name="Franke A."/>
            <person name="Friedrich D."/>
            <person name="Gadbois L."/>
            <person name="Gearin G."/>
            <person name="Gearin C.R."/>
            <person name="Giannoukos G."/>
            <person name="Goode T."/>
            <person name="Graham J."/>
            <person name="Grandbois E."/>
            <person name="Grewal S."/>
            <person name="Gyaltsen K."/>
            <person name="Hafez N."/>
            <person name="Hagos B."/>
            <person name="Hall J."/>
            <person name="Henson C."/>
            <person name="Hollinger A."/>
            <person name="Honan T."/>
            <person name="Huard M.D."/>
            <person name="Hughes L."/>
            <person name="Hurhula B."/>
            <person name="Husby M.E."/>
            <person name="Kamat A."/>
            <person name="Kanga B."/>
            <person name="Kashin S."/>
            <person name="Khazanovich D."/>
            <person name="Kisner P."/>
            <person name="Lance K."/>
            <person name="Lara M."/>
            <person name="Lee W."/>
            <person name="Lennon N."/>
            <person name="Letendre F."/>
            <person name="LeVine R."/>
            <person name="Lipovsky A."/>
            <person name="Liu X."/>
            <person name="Liu J."/>
            <person name="Liu S."/>
            <person name="Lokyitsang T."/>
            <person name="Lokyitsang Y."/>
            <person name="Lubonja R."/>
            <person name="Lui A."/>
            <person name="MacDonald P."/>
            <person name="Magnisalis V."/>
            <person name="Maru K."/>
            <person name="Matthews C."/>
            <person name="McCusker W."/>
            <person name="McDonough S."/>
            <person name="Mehta T."/>
            <person name="Meldrim J."/>
            <person name="Meneus L."/>
            <person name="Mihai O."/>
            <person name="Mihalev A."/>
            <person name="Mihova T."/>
            <person name="Mittelman R."/>
            <person name="Mlenga V."/>
            <person name="Montmayeur A."/>
            <person name="Mulrain L."/>
            <person name="Navidi A."/>
            <person name="Naylor J."/>
            <person name="Negash T."/>
            <person name="Nguyen T."/>
            <person name="Nguyen N."/>
            <person name="Nicol R."/>
            <person name="Norbu C."/>
            <person name="Norbu N."/>
            <person name="Novod N."/>
            <person name="O'Neill B."/>
            <person name="Osman S."/>
            <person name="Markiewicz E."/>
            <person name="Oyono O.L."/>
            <person name="Patti C."/>
            <person name="Phunkhang P."/>
            <person name="Pierre F."/>
            <person name="Priest M."/>
            <person name="Raghuraman S."/>
            <person name="Rege F."/>
            <person name="Reyes R."/>
            <person name="Rise C."/>
            <person name="Rogov P."/>
            <person name="Ross K."/>
            <person name="Ryan E."/>
            <person name="Settipalli S."/>
            <person name="Shea T."/>
            <person name="Sherpa N."/>
            <person name="Shi L."/>
            <person name="Shih D."/>
            <person name="Sparrow T."/>
            <person name="Spaulding J."/>
            <person name="Stalker J."/>
            <person name="Stange-Thomann N."/>
            <person name="Stavropoulos S."/>
            <person name="Stone C."/>
            <person name="Strader C."/>
            <person name="Tesfaye S."/>
            <person name="Thomson T."/>
            <person name="Thoulutsang Y."/>
            <person name="Thoulutsang D."/>
            <person name="Topham K."/>
            <person name="Topping I."/>
            <person name="Tsamla T."/>
            <person name="Vassiliev H."/>
            <person name="Vo A."/>
            <person name="Wangchuk T."/>
            <person name="Wangdi T."/>
            <person name="Weiand M."/>
            <person name="Wilkinson J."/>
            <person name="Wilson A."/>
            <person name="Yadav S."/>
            <person name="Young G."/>
            <person name="Yu Q."/>
            <person name="Zembek L."/>
            <person name="Zhong D."/>
            <person name="Zimmer A."/>
            <person name="Zwirko Z."/>
            <person name="Jaffe D.B."/>
            <person name="Alvarez P."/>
            <person name="Brockman W."/>
            <person name="Butler J."/>
            <person name="Chin C."/>
            <person name="Gnerre S."/>
            <person name="Grabherr M."/>
            <person name="Kleber M."/>
            <person name="Mauceli E."/>
            <person name="MacCallum I."/>
        </authorList>
    </citation>
    <scope>NUCLEOTIDE SEQUENCE [LARGE SCALE GENOMIC DNA]</scope>
    <source>
        <strain evidence="2">Tucson 15010-1051.87</strain>
    </source>
</reference>
<protein>
    <submittedName>
        <fullName evidence="1">Uncharacterized protein</fullName>
    </submittedName>
</protein>
<dbReference type="AlphaFoldDB" id="A0A0Q9W017"/>
<dbReference type="InParanoid" id="A0A0Q9W017"/>